<organism evidence="1 2">
    <name type="scientific">Solanum verrucosum</name>
    <dbReference type="NCBI Taxonomy" id="315347"/>
    <lineage>
        <taxon>Eukaryota</taxon>
        <taxon>Viridiplantae</taxon>
        <taxon>Streptophyta</taxon>
        <taxon>Embryophyta</taxon>
        <taxon>Tracheophyta</taxon>
        <taxon>Spermatophyta</taxon>
        <taxon>Magnoliopsida</taxon>
        <taxon>eudicotyledons</taxon>
        <taxon>Gunneridae</taxon>
        <taxon>Pentapetalae</taxon>
        <taxon>asterids</taxon>
        <taxon>lamiids</taxon>
        <taxon>Solanales</taxon>
        <taxon>Solanaceae</taxon>
        <taxon>Solanoideae</taxon>
        <taxon>Solaneae</taxon>
        <taxon>Solanum</taxon>
    </lineage>
</organism>
<evidence type="ECO:0000313" key="1">
    <source>
        <dbReference type="EMBL" id="WMV57922.1"/>
    </source>
</evidence>
<name>A0AAF0V430_SOLVR</name>
<accession>A0AAF0V430</accession>
<dbReference type="Gene3D" id="3.30.70.270">
    <property type="match status" value="1"/>
</dbReference>
<proteinExistence type="predicted"/>
<reference evidence="1" key="1">
    <citation type="submission" date="2023-08" db="EMBL/GenBank/DDBJ databases">
        <title>A de novo genome assembly of Solanum verrucosum Schlechtendal, a Mexican diploid species geographically isolated from the other diploid A-genome species in potato relatives.</title>
        <authorList>
            <person name="Hosaka K."/>
        </authorList>
    </citation>
    <scope>NUCLEOTIDE SEQUENCE</scope>
    <source>
        <tissue evidence="1">Young leaves</tissue>
    </source>
</reference>
<dbReference type="EMBL" id="CP133623">
    <property type="protein sequence ID" value="WMV57922.1"/>
    <property type="molecule type" value="Genomic_DNA"/>
</dbReference>
<dbReference type="Proteomes" id="UP001234989">
    <property type="component" value="Chromosome 12"/>
</dbReference>
<keyword evidence="2" id="KW-1185">Reference proteome</keyword>
<sequence>MFFWGNGIRDGNGAGRMWGGWGGFKAIQGGASLRLCGVGGMWGGLKVSHVDLVELDILDFDVILDFETPTLESIPIVNEFPTVFPDDLSSISFEWKIDFGIDLLLDTQPISISPYRIQVNPKEIERNYPRHLPASDIQNFLGLAGYYRRFVKEFSSIASLLTTLTQKKKDQMVLWYIVMLHGLVLVVF</sequence>
<evidence type="ECO:0000313" key="2">
    <source>
        <dbReference type="Proteomes" id="UP001234989"/>
    </source>
</evidence>
<gene>
    <name evidence="1" type="ORF">MTR67_051307</name>
</gene>
<protein>
    <submittedName>
        <fullName evidence="1">Uncharacterized protein</fullName>
    </submittedName>
</protein>
<dbReference type="InterPro" id="IPR043502">
    <property type="entry name" value="DNA/RNA_pol_sf"/>
</dbReference>
<dbReference type="InterPro" id="IPR043128">
    <property type="entry name" value="Rev_trsase/Diguanyl_cyclase"/>
</dbReference>
<dbReference type="SUPFAM" id="SSF56672">
    <property type="entry name" value="DNA/RNA polymerases"/>
    <property type="match status" value="1"/>
</dbReference>
<dbReference type="AlphaFoldDB" id="A0AAF0V430"/>